<feature type="transmembrane region" description="Helical" evidence="5">
    <location>
        <begin position="21"/>
        <end position="44"/>
    </location>
</feature>
<dbReference type="Pfam" id="PF03168">
    <property type="entry name" value="LEA_2"/>
    <property type="match status" value="1"/>
</dbReference>
<evidence type="ECO:0000313" key="8">
    <source>
        <dbReference type="Proteomes" id="UP001141552"/>
    </source>
</evidence>
<keyword evidence="3 5" id="KW-1133">Transmembrane helix</keyword>
<dbReference type="SUPFAM" id="SSF117070">
    <property type="entry name" value="LEA14-like"/>
    <property type="match status" value="1"/>
</dbReference>
<evidence type="ECO:0000256" key="5">
    <source>
        <dbReference type="SAM" id="Phobius"/>
    </source>
</evidence>
<accession>A0A9Q0J9F0</accession>
<reference evidence="7" key="1">
    <citation type="submission" date="2022-02" db="EMBL/GenBank/DDBJ databases">
        <authorList>
            <person name="Henning P.M."/>
            <person name="McCubbin A.G."/>
            <person name="Shore J.S."/>
        </authorList>
    </citation>
    <scope>NUCLEOTIDE SEQUENCE</scope>
    <source>
        <strain evidence="7">F60SS</strain>
        <tissue evidence="7">Leaves</tissue>
    </source>
</reference>
<evidence type="ECO:0000256" key="2">
    <source>
        <dbReference type="ARBA" id="ARBA00022692"/>
    </source>
</evidence>
<sequence>MTETNVHTPPKDRRRRRCLTAVGVITLILLLIFIIALILAVTVFKPKEPRTELLSASLEGVSPRISLPVVNIKLNVTLNLKLLVKNPNHVSFKHGPGKSYLLYRGDQVGDADVYPGMIPSRGSEILPARLTIEVDALASNMESLISDVLGGQLILETRTRIPGRVTLLGIFKKHVVATSVCQFTIAVPSFKIQSQQCKNKTKL</sequence>
<evidence type="ECO:0000256" key="1">
    <source>
        <dbReference type="ARBA" id="ARBA00004167"/>
    </source>
</evidence>
<evidence type="ECO:0000256" key="3">
    <source>
        <dbReference type="ARBA" id="ARBA00022989"/>
    </source>
</evidence>
<protein>
    <recommendedName>
        <fullName evidence="6">Late embryogenesis abundant protein LEA-2 subgroup domain-containing protein</fullName>
    </recommendedName>
</protein>
<reference evidence="7" key="2">
    <citation type="journal article" date="2023" name="Plants (Basel)">
        <title>Annotation of the Turnera subulata (Passifloraceae) Draft Genome Reveals the S-Locus Evolved after the Divergence of Turneroideae from Passifloroideae in a Stepwise Manner.</title>
        <authorList>
            <person name="Henning P.M."/>
            <person name="Roalson E.H."/>
            <person name="Mir W."/>
            <person name="McCubbin A.G."/>
            <person name="Shore J.S."/>
        </authorList>
    </citation>
    <scope>NUCLEOTIDE SEQUENCE</scope>
    <source>
        <strain evidence="7">F60SS</strain>
    </source>
</reference>
<keyword evidence="4 5" id="KW-0472">Membrane</keyword>
<dbReference type="PANTHER" id="PTHR31234">
    <property type="entry name" value="LATE EMBRYOGENESIS ABUNDANT (LEA) HYDROXYPROLINE-RICH GLYCOPROTEIN FAMILY"/>
    <property type="match status" value="1"/>
</dbReference>
<dbReference type="OrthoDB" id="1910624at2759"/>
<evidence type="ECO:0000259" key="6">
    <source>
        <dbReference type="Pfam" id="PF03168"/>
    </source>
</evidence>
<keyword evidence="2 5" id="KW-0812">Transmembrane</keyword>
<dbReference type="GO" id="GO:0016020">
    <property type="term" value="C:membrane"/>
    <property type="evidence" value="ECO:0007669"/>
    <property type="project" value="UniProtKB-SubCell"/>
</dbReference>
<dbReference type="Gene3D" id="2.60.40.1820">
    <property type="match status" value="1"/>
</dbReference>
<feature type="domain" description="Late embryogenesis abundant protein LEA-2 subgroup" evidence="6">
    <location>
        <begin position="81"/>
        <end position="175"/>
    </location>
</feature>
<dbReference type="PANTHER" id="PTHR31234:SF65">
    <property type="entry name" value="LATE EMBRYOGENESIS ABUNDANT PROTEIN, LEA_2 SUBGROUP"/>
    <property type="match status" value="1"/>
</dbReference>
<evidence type="ECO:0000313" key="7">
    <source>
        <dbReference type="EMBL" id="KAJ4832515.1"/>
    </source>
</evidence>
<dbReference type="InterPro" id="IPR004864">
    <property type="entry name" value="LEA_2"/>
</dbReference>
<gene>
    <name evidence="7" type="ORF">Tsubulata_000073</name>
</gene>
<dbReference type="GO" id="GO:0098542">
    <property type="term" value="P:defense response to other organism"/>
    <property type="evidence" value="ECO:0007669"/>
    <property type="project" value="InterPro"/>
</dbReference>
<name>A0A9Q0J9F0_9ROSI</name>
<dbReference type="EMBL" id="JAKUCV010005122">
    <property type="protein sequence ID" value="KAJ4832515.1"/>
    <property type="molecule type" value="Genomic_DNA"/>
</dbReference>
<comment type="subcellular location">
    <subcellularLocation>
        <location evidence="1">Membrane</location>
        <topology evidence="1">Single-pass membrane protein</topology>
    </subcellularLocation>
</comment>
<dbReference type="AlphaFoldDB" id="A0A9Q0J9F0"/>
<dbReference type="Proteomes" id="UP001141552">
    <property type="component" value="Unassembled WGS sequence"/>
</dbReference>
<organism evidence="7 8">
    <name type="scientific">Turnera subulata</name>
    <dbReference type="NCBI Taxonomy" id="218843"/>
    <lineage>
        <taxon>Eukaryota</taxon>
        <taxon>Viridiplantae</taxon>
        <taxon>Streptophyta</taxon>
        <taxon>Embryophyta</taxon>
        <taxon>Tracheophyta</taxon>
        <taxon>Spermatophyta</taxon>
        <taxon>Magnoliopsida</taxon>
        <taxon>eudicotyledons</taxon>
        <taxon>Gunneridae</taxon>
        <taxon>Pentapetalae</taxon>
        <taxon>rosids</taxon>
        <taxon>fabids</taxon>
        <taxon>Malpighiales</taxon>
        <taxon>Passifloraceae</taxon>
        <taxon>Turnera</taxon>
    </lineage>
</organism>
<evidence type="ECO:0000256" key="4">
    <source>
        <dbReference type="ARBA" id="ARBA00023136"/>
    </source>
</evidence>
<proteinExistence type="predicted"/>
<keyword evidence="8" id="KW-1185">Reference proteome</keyword>
<comment type="caution">
    <text evidence="7">The sequence shown here is derived from an EMBL/GenBank/DDBJ whole genome shotgun (WGS) entry which is preliminary data.</text>
</comment>
<dbReference type="InterPro" id="IPR044839">
    <property type="entry name" value="NDR1-like"/>
</dbReference>